<dbReference type="SUPFAM" id="SSF53041">
    <property type="entry name" value="Resolvase-like"/>
    <property type="match status" value="1"/>
</dbReference>
<proteinExistence type="predicted"/>
<dbReference type="GO" id="GO:0000150">
    <property type="term" value="F:DNA strand exchange activity"/>
    <property type="evidence" value="ECO:0007669"/>
    <property type="project" value="InterPro"/>
</dbReference>
<feature type="region of interest" description="Disordered" evidence="1">
    <location>
        <begin position="90"/>
        <end position="234"/>
    </location>
</feature>
<dbReference type="Gene3D" id="3.40.50.1390">
    <property type="entry name" value="Resolvase, N-terminal catalytic domain"/>
    <property type="match status" value="1"/>
</dbReference>
<organism evidence="2 3">
    <name type="scientific">Streptomyces inhibens</name>
    <dbReference type="NCBI Taxonomy" id="2293571"/>
    <lineage>
        <taxon>Bacteria</taxon>
        <taxon>Bacillati</taxon>
        <taxon>Actinomycetota</taxon>
        <taxon>Actinomycetes</taxon>
        <taxon>Kitasatosporales</taxon>
        <taxon>Streptomycetaceae</taxon>
        <taxon>Streptomyces</taxon>
    </lineage>
</organism>
<dbReference type="AlphaFoldDB" id="A0A371PWW4"/>
<evidence type="ECO:0000313" key="2">
    <source>
        <dbReference type="EMBL" id="REK86962.1"/>
    </source>
</evidence>
<dbReference type="EMBL" id="QUAC01000233">
    <property type="protein sequence ID" value="REK86962.1"/>
    <property type="molecule type" value="Genomic_DNA"/>
</dbReference>
<dbReference type="Proteomes" id="UP000262477">
    <property type="component" value="Unassembled WGS sequence"/>
</dbReference>
<evidence type="ECO:0008006" key="4">
    <source>
        <dbReference type="Google" id="ProtNLM"/>
    </source>
</evidence>
<keyword evidence="3" id="KW-1185">Reference proteome</keyword>
<feature type="compositionally biased region" description="Low complexity" evidence="1">
    <location>
        <begin position="199"/>
        <end position="227"/>
    </location>
</feature>
<reference evidence="2 3" key="1">
    <citation type="submission" date="2018-08" db="EMBL/GenBank/DDBJ databases">
        <title>Streptomyces NEAU-D10 sp. nov., a novel Actinomycete isolated from soil.</title>
        <authorList>
            <person name="Jin L."/>
        </authorList>
    </citation>
    <scope>NUCLEOTIDE SEQUENCE [LARGE SCALE GENOMIC DNA]</scope>
    <source>
        <strain evidence="2 3">NEAU-D10</strain>
    </source>
</reference>
<evidence type="ECO:0000256" key="1">
    <source>
        <dbReference type="SAM" id="MobiDB-lite"/>
    </source>
</evidence>
<feature type="compositionally biased region" description="Polar residues" evidence="1">
    <location>
        <begin position="119"/>
        <end position="130"/>
    </location>
</feature>
<comment type="caution">
    <text evidence="2">The sequence shown here is derived from an EMBL/GenBank/DDBJ whole genome shotgun (WGS) entry which is preliminary data.</text>
</comment>
<name>A0A371PWW4_STRIH</name>
<feature type="compositionally biased region" description="Low complexity" evidence="1">
    <location>
        <begin position="98"/>
        <end position="110"/>
    </location>
</feature>
<protein>
    <recommendedName>
        <fullName evidence="4">Resolvase/invertase-type recombinase catalytic domain-containing protein</fullName>
    </recommendedName>
</protein>
<gene>
    <name evidence="2" type="ORF">DY245_29700</name>
</gene>
<dbReference type="GO" id="GO:0003677">
    <property type="term" value="F:DNA binding"/>
    <property type="evidence" value="ECO:0007669"/>
    <property type="project" value="InterPro"/>
</dbReference>
<dbReference type="InterPro" id="IPR036162">
    <property type="entry name" value="Resolvase-like_N_sf"/>
</dbReference>
<sequence length="254" mass="27350">MIFYDLDRLARQPRNLEDLIDIVKYVERPVTGGTGGRMNLINDSDRHKARMMYVMALKPSKDTAHRVARQHLTAAQNGLAQGRIAYGWIRKGEHKGSSSRTRPTSSSESSRTSRRGNRPTASPGPSTPKGSSLLPPAHVHPRWSPRCSAIRATRAWSPTRGNIGSKPLPAGTAGHWPSSMTRDAPCSGRGTPSSPPSTGPRSSSSGNAAARRPESSPARPAPHRSTSTFSPESCGAANAIEVWWDTATGVSQER</sequence>
<evidence type="ECO:0000313" key="3">
    <source>
        <dbReference type="Proteomes" id="UP000262477"/>
    </source>
</evidence>
<accession>A0A371PWW4</accession>